<feature type="chain" id="PRO_5043641956" description="IGFBP N-terminal domain-containing protein" evidence="1">
    <location>
        <begin position="29"/>
        <end position="124"/>
    </location>
</feature>
<evidence type="ECO:0008006" key="4">
    <source>
        <dbReference type="Google" id="ProtNLM"/>
    </source>
</evidence>
<protein>
    <recommendedName>
        <fullName evidence="4">IGFBP N-terminal domain-containing protein</fullName>
    </recommendedName>
</protein>
<evidence type="ECO:0000313" key="3">
    <source>
        <dbReference type="Proteomes" id="UP001066276"/>
    </source>
</evidence>
<dbReference type="Proteomes" id="UP001066276">
    <property type="component" value="Chromosome 12"/>
</dbReference>
<name>A0AAV7KVN9_PLEWA</name>
<feature type="signal peptide" evidence="1">
    <location>
        <begin position="1"/>
        <end position="28"/>
    </location>
</feature>
<sequence>MTKTSTTGAATVELLLGYCLLIALAALAADLATTPCHLCEPDTGVCCPVLGELSCVLPPLDAVSGDVVCTQPLGSEIQDFVSAMQNVSKGLVAPKYDGQAVCAVWEWHRGADGGPTTKPPSRSE</sequence>
<keyword evidence="1" id="KW-0732">Signal</keyword>
<reference evidence="2" key="1">
    <citation type="journal article" date="2022" name="bioRxiv">
        <title>Sequencing and chromosome-scale assembly of the giantPleurodeles waltlgenome.</title>
        <authorList>
            <person name="Brown T."/>
            <person name="Elewa A."/>
            <person name="Iarovenko S."/>
            <person name="Subramanian E."/>
            <person name="Araus A.J."/>
            <person name="Petzold A."/>
            <person name="Susuki M."/>
            <person name="Suzuki K.-i.T."/>
            <person name="Hayashi T."/>
            <person name="Toyoda A."/>
            <person name="Oliveira C."/>
            <person name="Osipova E."/>
            <person name="Leigh N.D."/>
            <person name="Simon A."/>
            <person name="Yun M.H."/>
        </authorList>
    </citation>
    <scope>NUCLEOTIDE SEQUENCE</scope>
    <source>
        <strain evidence="2">20211129_DDA</strain>
        <tissue evidence="2">Liver</tissue>
    </source>
</reference>
<gene>
    <name evidence="2" type="ORF">NDU88_002532</name>
</gene>
<keyword evidence="3" id="KW-1185">Reference proteome</keyword>
<proteinExistence type="predicted"/>
<comment type="caution">
    <text evidence="2">The sequence shown here is derived from an EMBL/GenBank/DDBJ whole genome shotgun (WGS) entry which is preliminary data.</text>
</comment>
<dbReference type="AlphaFoldDB" id="A0AAV7KVN9"/>
<evidence type="ECO:0000313" key="2">
    <source>
        <dbReference type="EMBL" id="KAJ1082364.1"/>
    </source>
</evidence>
<dbReference type="EMBL" id="JANPWB010000016">
    <property type="protein sequence ID" value="KAJ1082364.1"/>
    <property type="molecule type" value="Genomic_DNA"/>
</dbReference>
<accession>A0AAV7KVN9</accession>
<organism evidence="2 3">
    <name type="scientific">Pleurodeles waltl</name>
    <name type="common">Iberian ribbed newt</name>
    <dbReference type="NCBI Taxonomy" id="8319"/>
    <lineage>
        <taxon>Eukaryota</taxon>
        <taxon>Metazoa</taxon>
        <taxon>Chordata</taxon>
        <taxon>Craniata</taxon>
        <taxon>Vertebrata</taxon>
        <taxon>Euteleostomi</taxon>
        <taxon>Amphibia</taxon>
        <taxon>Batrachia</taxon>
        <taxon>Caudata</taxon>
        <taxon>Salamandroidea</taxon>
        <taxon>Salamandridae</taxon>
        <taxon>Pleurodelinae</taxon>
        <taxon>Pleurodeles</taxon>
    </lineage>
</organism>
<evidence type="ECO:0000256" key="1">
    <source>
        <dbReference type="SAM" id="SignalP"/>
    </source>
</evidence>